<dbReference type="PROSITE" id="PS50850">
    <property type="entry name" value="MFS"/>
    <property type="match status" value="1"/>
</dbReference>
<dbReference type="InterPro" id="IPR020846">
    <property type="entry name" value="MFS_dom"/>
</dbReference>
<dbReference type="InterPro" id="IPR011701">
    <property type="entry name" value="MFS"/>
</dbReference>
<evidence type="ECO:0000256" key="1">
    <source>
        <dbReference type="ARBA" id="ARBA00004651"/>
    </source>
</evidence>
<dbReference type="GO" id="GO:0022857">
    <property type="term" value="F:transmembrane transporter activity"/>
    <property type="evidence" value="ECO:0007669"/>
    <property type="project" value="InterPro"/>
</dbReference>
<proteinExistence type="predicted"/>
<feature type="transmembrane region" description="Helical" evidence="5">
    <location>
        <begin position="211"/>
        <end position="234"/>
    </location>
</feature>
<reference evidence="7" key="1">
    <citation type="journal article" date="2014" name="Int. J. Syst. Evol. Microbiol.">
        <title>Complete genome sequence of Corynebacterium casei LMG S-19264T (=DSM 44701T), isolated from a smear-ripened cheese.</title>
        <authorList>
            <consortium name="US DOE Joint Genome Institute (JGI-PGF)"/>
            <person name="Walter F."/>
            <person name="Albersmeier A."/>
            <person name="Kalinowski J."/>
            <person name="Ruckert C."/>
        </authorList>
    </citation>
    <scope>NUCLEOTIDE SEQUENCE</scope>
    <source>
        <strain evidence="7">CGMCC 1.15085</strain>
    </source>
</reference>
<evidence type="ECO:0000256" key="5">
    <source>
        <dbReference type="SAM" id="Phobius"/>
    </source>
</evidence>
<evidence type="ECO:0000256" key="4">
    <source>
        <dbReference type="ARBA" id="ARBA00023136"/>
    </source>
</evidence>
<dbReference type="GO" id="GO:0005886">
    <property type="term" value="C:plasma membrane"/>
    <property type="evidence" value="ECO:0007669"/>
    <property type="project" value="UniProtKB-SubCell"/>
</dbReference>
<dbReference type="AlphaFoldDB" id="A0A916TFX4"/>
<feature type="transmembrane region" description="Helical" evidence="5">
    <location>
        <begin position="320"/>
        <end position="340"/>
    </location>
</feature>
<feature type="transmembrane region" description="Helical" evidence="5">
    <location>
        <begin position="420"/>
        <end position="438"/>
    </location>
</feature>
<keyword evidence="4 5" id="KW-0472">Membrane</keyword>
<accession>A0A916TFX4</accession>
<comment type="subcellular location">
    <subcellularLocation>
        <location evidence="1">Cell membrane</location>
        <topology evidence="1">Multi-pass membrane protein</topology>
    </subcellularLocation>
</comment>
<feature type="transmembrane region" description="Helical" evidence="5">
    <location>
        <begin position="282"/>
        <end position="308"/>
    </location>
</feature>
<gene>
    <name evidence="7" type="primary">actII-2</name>
    <name evidence="7" type="ORF">GCM10011492_36380</name>
</gene>
<feature type="transmembrane region" description="Helical" evidence="5">
    <location>
        <begin position="22"/>
        <end position="46"/>
    </location>
</feature>
<feature type="transmembrane region" description="Helical" evidence="5">
    <location>
        <begin position="352"/>
        <end position="373"/>
    </location>
</feature>
<comment type="caution">
    <text evidence="7">The sequence shown here is derived from an EMBL/GenBank/DDBJ whole genome shotgun (WGS) entry which is preliminary data.</text>
</comment>
<feature type="transmembrane region" description="Helical" evidence="5">
    <location>
        <begin position="115"/>
        <end position="136"/>
    </location>
</feature>
<evidence type="ECO:0000256" key="3">
    <source>
        <dbReference type="ARBA" id="ARBA00022989"/>
    </source>
</evidence>
<evidence type="ECO:0000313" key="7">
    <source>
        <dbReference type="EMBL" id="GGB42132.1"/>
    </source>
</evidence>
<dbReference type="Gene3D" id="1.20.1720.10">
    <property type="entry name" value="Multidrug resistance protein D"/>
    <property type="match status" value="1"/>
</dbReference>
<evidence type="ECO:0000313" key="8">
    <source>
        <dbReference type="Proteomes" id="UP000636793"/>
    </source>
</evidence>
<name>A0A916TFX4_9MICO</name>
<protein>
    <submittedName>
        <fullName evidence="7">Actinorhodin transporter</fullName>
    </submittedName>
</protein>
<dbReference type="InterPro" id="IPR036259">
    <property type="entry name" value="MFS_trans_sf"/>
</dbReference>
<evidence type="ECO:0000259" key="6">
    <source>
        <dbReference type="PROSITE" id="PS50850"/>
    </source>
</evidence>
<dbReference type="PANTHER" id="PTHR42718:SF39">
    <property type="entry name" value="ACTINORHODIN TRANSPORTER-RELATED"/>
    <property type="match status" value="1"/>
</dbReference>
<dbReference type="PANTHER" id="PTHR42718">
    <property type="entry name" value="MAJOR FACILITATOR SUPERFAMILY MULTIDRUG TRANSPORTER MFSC"/>
    <property type="match status" value="1"/>
</dbReference>
<dbReference type="Pfam" id="PF07690">
    <property type="entry name" value="MFS_1"/>
    <property type="match status" value="1"/>
</dbReference>
<feature type="transmembrane region" description="Helical" evidence="5">
    <location>
        <begin position="240"/>
        <end position="261"/>
    </location>
</feature>
<dbReference type="CDD" id="cd17321">
    <property type="entry name" value="MFS_MMR_MDR_like"/>
    <property type="match status" value="1"/>
</dbReference>
<feature type="transmembrane region" description="Helical" evidence="5">
    <location>
        <begin position="379"/>
        <end position="399"/>
    </location>
</feature>
<keyword evidence="3 5" id="KW-1133">Transmembrane helix</keyword>
<dbReference type="Gene3D" id="1.20.1250.20">
    <property type="entry name" value="MFS general substrate transporter like domains"/>
    <property type="match status" value="1"/>
</dbReference>
<dbReference type="EMBL" id="BMHI01000005">
    <property type="protein sequence ID" value="GGB42132.1"/>
    <property type="molecule type" value="Genomic_DNA"/>
</dbReference>
<dbReference type="RefSeq" id="WP_188838430.1">
    <property type="nucleotide sequence ID" value="NZ_BMHI01000005.1"/>
</dbReference>
<feature type="transmembrane region" description="Helical" evidence="5">
    <location>
        <begin position="458"/>
        <end position="477"/>
    </location>
</feature>
<feature type="domain" description="Major facilitator superfamily (MFS) profile" evidence="6">
    <location>
        <begin position="24"/>
        <end position="482"/>
    </location>
</feature>
<dbReference type="Proteomes" id="UP000636793">
    <property type="component" value="Unassembled WGS sequence"/>
</dbReference>
<feature type="transmembrane region" description="Helical" evidence="5">
    <location>
        <begin position="90"/>
        <end position="109"/>
    </location>
</feature>
<feature type="transmembrane region" description="Helical" evidence="5">
    <location>
        <begin position="177"/>
        <end position="199"/>
    </location>
</feature>
<keyword evidence="2 5" id="KW-0812">Transmembrane</keyword>
<feature type="transmembrane region" description="Helical" evidence="5">
    <location>
        <begin position="148"/>
        <end position="171"/>
    </location>
</feature>
<keyword evidence="8" id="KW-1185">Reference proteome</keyword>
<feature type="transmembrane region" description="Helical" evidence="5">
    <location>
        <begin position="58"/>
        <end position="78"/>
    </location>
</feature>
<organism evidence="7 8">
    <name type="scientific">Flexivirga endophytica</name>
    <dbReference type="NCBI Taxonomy" id="1849103"/>
    <lineage>
        <taxon>Bacteria</taxon>
        <taxon>Bacillati</taxon>
        <taxon>Actinomycetota</taxon>
        <taxon>Actinomycetes</taxon>
        <taxon>Micrococcales</taxon>
        <taxon>Dermacoccaceae</taxon>
        <taxon>Flexivirga</taxon>
    </lineage>
</organism>
<reference evidence="7" key="2">
    <citation type="submission" date="2020-09" db="EMBL/GenBank/DDBJ databases">
        <authorList>
            <person name="Sun Q."/>
            <person name="Zhou Y."/>
        </authorList>
    </citation>
    <scope>NUCLEOTIDE SEQUENCE</scope>
    <source>
        <strain evidence="7">CGMCC 1.15085</strain>
    </source>
</reference>
<dbReference type="SUPFAM" id="SSF103473">
    <property type="entry name" value="MFS general substrate transporter"/>
    <property type="match status" value="2"/>
</dbReference>
<sequence>MTVQLAPPGSADATSPAYRWRWLALLVVLSAEVMDLLDALVTSIAGPTITDELGGGGVTIQWLSAGYTLAMAAGLLIGGRLGDMFGRKRMFLIGMAGFTLFSLLCAAAQDPTMLITSRALQGLLGATLLPQGLGIINEMFPPAERAKAFGAFGPIMGIGAVGGPILAGWLIDADLLGLGWRAIFAINIPIGIIGIVGAVRYLPKNRPDRSLGLDVSGVILAAAGMFLLVYPLVQGREHDWPLWCFVMFTAGLLAFVAFAFLERSRDRAGRSTLVVPSLFTKRAFTGGLITGLAFFSALMGSSLVLTLYLQLGLHYTPLQAGLTAIPQAVAMIVGFGIGQPLTARIGRTTMHLGYLVVIAGLGVLVATISWSGASIDALRLAPALTLIGTGMGMAMTPFFDIVMSGVEDQESGSASGSMTAVQQIGSALGVAVLGTVFFGQVDGHGASVADSFGHATQITTWVAIGAMVVAFALTFLLPRRARDDLPATH</sequence>
<evidence type="ECO:0000256" key="2">
    <source>
        <dbReference type="ARBA" id="ARBA00022692"/>
    </source>
</evidence>